<evidence type="ECO:0000256" key="1">
    <source>
        <dbReference type="ARBA" id="ARBA00010688"/>
    </source>
</evidence>
<dbReference type="PATRIC" id="fig|1618628.3.peg.239"/>
<dbReference type="InterPro" id="IPR011611">
    <property type="entry name" value="PfkB_dom"/>
</dbReference>
<evidence type="ECO:0000256" key="2">
    <source>
        <dbReference type="ARBA" id="ARBA00022679"/>
    </source>
</evidence>
<evidence type="ECO:0000313" key="6">
    <source>
        <dbReference type="Proteomes" id="UP000034856"/>
    </source>
</evidence>
<feature type="domain" description="Carbohydrate kinase PfkB" evidence="4">
    <location>
        <begin position="2"/>
        <end position="115"/>
    </location>
</feature>
<dbReference type="PANTHER" id="PTHR43320:SF3">
    <property type="entry name" value="CARBOHYDRATE KINASE PFKB DOMAIN-CONTAINING PROTEIN"/>
    <property type="match status" value="1"/>
</dbReference>
<dbReference type="AlphaFoldDB" id="A0A0G1PZ61"/>
<sequence length="137" mass="14887">MNKIDVLILNREEGAKLTGIDYKEEKKIFAALDKVINGIVVMTEGPKGAIVSDGKRIYRAGTYKEKKVVDRTGAGDAFGSGFVSGLIQTGDIEYAISLGSANGTSVVEHIGAQPGILTKTQFRQRFKKLKMEKIPIK</sequence>
<protein>
    <submittedName>
        <fullName evidence="5">PfkB family kinase, nonfunctional</fullName>
    </submittedName>
</protein>
<dbReference type="InterPro" id="IPR052700">
    <property type="entry name" value="Carb_kinase_PfkB-like"/>
</dbReference>
<dbReference type="EMBL" id="LCMM01000013">
    <property type="protein sequence ID" value="KKU37797.1"/>
    <property type="molecule type" value="Genomic_DNA"/>
</dbReference>
<reference evidence="5 6" key="1">
    <citation type="journal article" date="2015" name="Nature">
        <title>rRNA introns, odd ribosomes, and small enigmatic genomes across a large radiation of phyla.</title>
        <authorList>
            <person name="Brown C.T."/>
            <person name="Hug L.A."/>
            <person name="Thomas B.C."/>
            <person name="Sharon I."/>
            <person name="Castelle C.J."/>
            <person name="Singh A."/>
            <person name="Wilkins M.J."/>
            <person name="Williams K.H."/>
            <person name="Banfield J.F."/>
        </authorList>
    </citation>
    <scope>NUCLEOTIDE SEQUENCE [LARGE SCALE GENOMIC DNA]</scope>
</reference>
<dbReference type="PANTHER" id="PTHR43320">
    <property type="entry name" value="SUGAR KINASE"/>
    <property type="match status" value="1"/>
</dbReference>
<dbReference type="SUPFAM" id="SSF53613">
    <property type="entry name" value="Ribokinase-like"/>
    <property type="match status" value="1"/>
</dbReference>
<dbReference type="Proteomes" id="UP000034856">
    <property type="component" value="Unassembled WGS sequence"/>
</dbReference>
<keyword evidence="2" id="KW-0808">Transferase</keyword>
<proteinExistence type="inferred from homology"/>
<dbReference type="InterPro" id="IPR029056">
    <property type="entry name" value="Ribokinase-like"/>
</dbReference>
<evidence type="ECO:0000259" key="4">
    <source>
        <dbReference type="Pfam" id="PF00294"/>
    </source>
</evidence>
<gene>
    <name evidence="5" type="ORF">UX51_C0013G0002</name>
</gene>
<name>A0A0G1PZ61_9BACT</name>
<dbReference type="Pfam" id="PF00294">
    <property type="entry name" value="PfkB"/>
    <property type="match status" value="1"/>
</dbReference>
<accession>A0A0G1PZ61</accession>
<keyword evidence="3 5" id="KW-0418">Kinase</keyword>
<evidence type="ECO:0000313" key="5">
    <source>
        <dbReference type="EMBL" id="KKU37797.1"/>
    </source>
</evidence>
<comment type="caution">
    <text evidence="5">The sequence shown here is derived from an EMBL/GenBank/DDBJ whole genome shotgun (WGS) entry which is preliminary data.</text>
</comment>
<evidence type="ECO:0000256" key="3">
    <source>
        <dbReference type="ARBA" id="ARBA00022777"/>
    </source>
</evidence>
<dbReference type="Gene3D" id="3.40.1190.20">
    <property type="match status" value="1"/>
</dbReference>
<dbReference type="GO" id="GO:0016301">
    <property type="term" value="F:kinase activity"/>
    <property type="evidence" value="ECO:0007669"/>
    <property type="project" value="UniProtKB-KW"/>
</dbReference>
<comment type="similarity">
    <text evidence="1">Belongs to the carbohydrate kinase PfkB family.</text>
</comment>
<organism evidence="5 6">
    <name type="scientific">Candidatus Azambacteria bacterium GW2011_GWF2_46_32</name>
    <dbReference type="NCBI Taxonomy" id="1618628"/>
    <lineage>
        <taxon>Bacteria</taxon>
        <taxon>Candidatus Azamiibacteriota</taxon>
    </lineage>
</organism>